<evidence type="ECO:0000256" key="1">
    <source>
        <dbReference type="ARBA" id="ARBA00022679"/>
    </source>
</evidence>
<name>A0ABU3DIV8_9RHOB</name>
<dbReference type="Gene3D" id="3.40.50.10540">
    <property type="entry name" value="Crotonobetainyl-coa:carnitine coa-transferase, domain 1"/>
    <property type="match status" value="1"/>
</dbReference>
<dbReference type="PANTHER" id="PTHR48207">
    <property type="entry name" value="SUCCINATE--HYDROXYMETHYLGLUTARATE COA-TRANSFERASE"/>
    <property type="match status" value="1"/>
</dbReference>
<dbReference type="GO" id="GO:0016740">
    <property type="term" value="F:transferase activity"/>
    <property type="evidence" value="ECO:0007669"/>
    <property type="project" value="UniProtKB-KW"/>
</dbReference>
<keyword evidence="3" id="KW-1185">Reference proteome</keyword>
<dbReference type="InterPro" id="IPR023606">
    <property type="entry name" value="CoA-Trfase_III_dom_1_sf"/>
</dbReference>
<dbReference type="InterPro" id="IPR044855">
    <property type="entry name" value="CoA-Trfase_III_dom3_sf"/>
</dbReference>
<sequence length="388" mass="41507">MQQDKPLAGIRVVEHASGVSAAWAGRLLAAMGAEVIMVEPPALCPLRREAPLFETGGSALFQYVAADKFSVICDLDTGEGRDALAVLLDGAQILIDDTPLADREEWSLDQESVAKRHPELVHLSVLPFGAAGPKAGWKAGEINIVHAGGEGYLLPNGLSADMFPDRPPLKIAGHFAEMQGGVAAALAALAALWSGEGQFVDASVQDANVAVGAFALQRYGDGSIEHRHSRSFRYGGVLECRDGYVELLTLEERQWQGLVRLMENPEWALDEAMSDPARRSEQGDTINHAIRAWARHHDVDELVARAQDLGVPMARYNTPEQILSGKHETARGIFQDLEVPGTGTIKIQTAPFRFAKTGLPLGAAAPAPGAHQGLLDAGDEATARRATV</sequence>
<evidence type="ECO:0000313" key="3">
    <source>
        <dbReference type="Proteomes" id="UP001265259"/>
    </source>
</evidence>
<dbReference type="PANTHER" id="PTHR48207:SF3">
    <property type="entry name" value="SUCCINATE--HYDROXYMETHYLGLUTARATE COA-TRANSFERASE"/>
    <property type="match status" value="1"/>
</dbReference>
<dbReference type="SUPFAM" id="SSF89796">
    <property type="entry name" value="CoA-transferase family III (CaiB/BaiF)"/>
    <property type="match status" value="1"/>
</dbReference>
<accession>A0ABU3DIV8</accession>
<organism evidence="2 3">
    <name type="scientific">Tropicimonas omnivorans</name>
    <dbReference type="NCBI Taxonomy" id="3075590"/>
    <lineage>
        <taxon>Bacteria</taxon>
        <taxon>Pseudomonadati</taxon>
        <taxon>Pseudomonadota</taxon>
        <taxon>Alphaproteobacteria</taxon>
        <taxon>Rhodobacterales</taxon>
        <taxon>Roseobacteraceae</taxon>
        <taxon>Tropicimonas</taxon>
    </lineage>
</organism>
<dbReference type="Gene3D" id="3.30.1540.10">
    <property type="entry name" value="formyl-coa transferase, domain 3"/>
    <property type="match status" value="1"/>
</dbReference>
<evidence type="ECO:0000313" key="2">
    <source>
        <dbReference type="EMBL" id="MDT0683037.1"/>
    </source>
</evidence>
<dbReference type="Pfam" id="PF02515">
    <property type="entry name" value="CoA_transf_3"/>
    <property type="match status" value="1"/>
</dbReference>
<gene>
    <name evidence="2" type="ORF">RM543_10085</name>
</gene>
<comment type="caution">
    <text evidence="2">The sequence shown here is derived from an EMBL/GenBank/DDBJ whole genome shotgun (WGS) entry which is preliminary data.</text>
</comment>
<dbReference type="InterPro" id="IPR050483">
    <property type="entry name" value="CoA-transferase_III_domain"/>
</dbReference>
<dbReference type="EMBL" id="JAVRHL010000002">
    <property type="protein sequence ID" value="MDT0683037.1"/>
    <property type="molecule type" value="Genomic_DNA"/>
</dbReference>
<dbReference type="InterPro" id="IPR003673">
    <property type="entry name" value="CoA-Trfase_fam_III"/>
</dbReference>
<keyword evidence="1 2" id="KW-0808">Transferase</keyword>
<proteinExistence type="predicted"/>
<dbReference type="Proteomes" id="UP001265259">
    <property type="component" value="Unassembled WGS sequence"/>
</dbReference>
<protein>
    <submittedName>
        <fullName evidence="2">CoA transferase</fullName>
    </submittedName>
</protein>
<dbReference type="RefSeq" id="WP_311691130.1">
    <property type="nucleotide sequence ID" value="NZ_JAVRHL010000002.1"/>
</dbReference>
<reference evidence="2 3" key="1">
    <citation type="submission" date="2023-09" db="EMBL/GenBank/DDBJ databases">
        <authorList>
            <person name="Rey-Velasco X."/>
        </authorList>
    </citation>
    <scope>NUCLEOTIDE SEQUENCE [LARGE SCALE GENOMIC DNA]</scope>
    <source>
        <strain evidence="2 3">F158</strain>
    </source>
</reference>